<feature type="coiled-coil region" evidence="1">
    <location>
        <begin position="3"/>
        <end position="90"/>
    </location>
</feature>
<organism evidence="3 4">
    <name type="scientific">Candidatus Nealsonbacteria bacterium CG_4_10_14_0_2_um_filter_40_15</name>
    <dbReference type="NCBI Taxonomy" id="1974682"/>
    <lineage>
        <taxon>Bacteria</taxon>
        <taxon>Candidatus Nealsoniibacteriota</taxon>
    </lineage>
</organism>
<protein>
    <recommendedName>
        <fullName evidence="2">Transglycosylase SLT domain-containing protein</fullName>
    </recommendedName>
</protein>
<comment type="caution">
    <text evidence="3">The sequence shown here is derived from an EMBL/GenBank/DDBJ whole genome shotgun (WGS) entry which is preliminary data.</text>
</comment>
<gene>
    <name evidence="3" type="ORF">COX92_02650</name>
</gene>
<evidence type="ECO:0000256" key="1">
    <source>
        <dbReference type="SAM" id="Coils"/>
    </source>
</evidence>
<name>A0A2M7UU28_9BACT</name>
<dbReference type="InterPro" id="IPR031304">
    <property type="entry name" value="SLT_2"/>
</dbReference>
<dbReference type="AlphaFoldDB" id="A0A2M7UU28"/>
<reference evidence="4" key="1">
    <citation type="submission" date="2017-09" db="EMBL/GenBank/DDBJ databases">
        <title>Depth-based differentiation of microbial function through sediment-hosted aquifers and enrichment of novel symbionts in the deep terrestrial subsurface.</title>
        <authorList>
            <person name="Probst A.J."/>
            <person name="Ladd B."/>
            <person name="Jarett J.K."/>
            <person name="Geller-Mcgrath D.E."/>
            <person name="Sieber C.M.K."/>
            <person name="Emerson J.B."/>
            <person name="Anantharaman K."/>
            <person name="Thomas B.C."/>
            <person name="Malmstrom R."/>
            <person name="Stieglmeier M."/>
            <person name="Klingl A."/>
            <person name="Woyke T."/>
            <person name="Ryan C.M."/>
            <person name="Banfield J.F."/>
        </authorList>
    </citation>
    <scope>NUCLEOTIDE SEQUENCE [LARGE SCALE GENOMIC DNA]</scope>
</reference>
<sequence length="297" mass="33064">MNLEILNSETQKLLGEIKNLKTSLETQKQSLDDEKQDLENLVSIRSLQKQESEATKKQKDSYLKLTEAEYQASIKKKTEAEKKAAEIKARIFELIGVPEAPTFGEAYDIAKYVSTVTGIRPALLLAVLTQESNIGKNVGQCYLKNLSTGEGAIVLSGKSSSRVMNPLRDVSYFLEITKSLGRDPYYTPVSCPMSVGWGGAMGPAQFIPSTWANSKSGYDEKVKAVTGKTADPWNIKDAFLAAGLYLKDLGAMENEFRAVMRYFSGNSWSKWEEFYGNSVMSIARQYEEDIKQIEGNQ</sequence>
<feature type="domain" description="Transglycosylase SLT" evidence="2">
    <location>
        <begin position="108"/>
        <end position="250"/>
    </location>
</feature>
<dbReference type="SUPFAM" id="SSF53955">
    <property type="entry name" value="Lysozyme-like"/>
    <property type="match status" value="1"/>
</dbReference>
<evidence type="ECO:0000259" key="2">
    <source>
        <dbReference type="Pfam" id="PF13406"/>
    </source>
</evidence>
<evidence type="ECO:0000313" key="4">
    <source>
        <dbReference type="Proteomes" id="UP000229166"/>
    </source>
</evidence>
<dbReference type="InterPro" id="IPR023346">
    <property type="entry name" value="Lysozyme-like_dom_sf"/>
</dbReference>
<accession>A0A2M7UU28</accession>
<dbReference type="Gene3D" id="1.10.530.10">
    <property type="match status" value="1"/>
</dbReference>
<dbReference type="Pfam" id="PF13406">
    <property type="entry name" value="SLT_2"/>
    <property type="match status" value="1"/>
</dbReference>
<dbReference type="EMBL" id="PFOZ01000053">
    <property type="protein sequence ID" value="PIZ86769.1"/>
    <property type="molecule type" value="Genomic_DNA"/>
</dbReference>
<evidence type="ECO:0000313" key="3">
    <source>
        <dbReference type="EMBL" id="PIZ86769.1"/>
    </source>
</evidence>
<proteinExistence type="predicted"/>
<dbReference type="Proteomes" id="UP000229166">
    <property type="component" value="Unassembled WGS sequence"/>
</dbReference>
<keyword evidence="1" id="KW-0175">Coiled coil</keyword>